<feature type="transmembrane region" description="Helical" evidence="5">
    <location>
        <begin position="136"/>
        <end position="160"/>
    </location>
</feature>
<accession>A0A1H6Q4U6</accession>
<protein>
    <recommendedName>
        <fullName evidence="10">PQ loop repeat-domain-containing protein</fullName>
    </recommendedName>
</protein>
<reference evidence="6 8" key="1">
    <citation type="journal article" date="2016" name="PLoS ONE">
        <title>Sequence Assembly of Yarrowia lipolytica Strain W29/CLIB89 Shows Transposable Element Diversity.</title>
        <authorList>
            <person name="Magnan C."/>
            <person name="Yu J."/>
            <person name="Chang I."/>
            <person name="Jahn E."/>
            <person name="Kanomata Y."/>
            <person name="Wu J."/>
            <person name="Zeller M."/>
            <person name="Oakes M."/>
            <person name="Baldi P."/>
            <person name="Sandmeyer S."/>
        </authorList>
    </citation>
    <scope>NUCLEOTIDE SEQUENCE [LARGE SCALE GENOMIC DNA]</scope>
    <source>
        <strain evidence="6">CLIB89</strain>
        <strain evidence="8">CLIB89(W29)</strain>
    </source>
</reference>
<feature type="transmembrane region" description="Helical" evidence="5">
    <location>
        <begin position="226"/>
        <end position="249"/>
    </location>
</feature>
<evidence type="ECO:0000256" key="2">
    <source>
        <dbReference type="ARBA" id="ARBA00022692"/>
    </source>
</evidence>
<organism evidence="6 8">
    <name type="scientific">Yarrowia lipolytica</name>
    <name type="common">Candida lipolytica</name>
    <dbReference type="NCBI Taxonomy" id="4952"/>
    <lineage>
        <taxon>Eukaryota</taxon>
        <taxon>Fungi</taxon>
        <taxon>Dikarya</taxon>
        <taxon>Ascomycota</taxon>
        <taxon>Saccharomycotina</taxon>
        <taxon>Dipodascomycetes</taxon>
        <taxon>Dipodascales</taxon>
        <taxon>Dipodascales incertae sedis</taxon>
        <taxon>Yarrowia</taxon>
    </lineage>
</organism>
<dbReference type="Proteomes" id="UP000256601">
    <property type="component" value="Unassembled WGS sequence"/>
</dbReference>
<proteinExistence type="predicted"/>
<keyword evidence="3 5" id="KW-1133">Transmembrane helix</keyword>
<dbReference type="GO" id="GO:0016020">
    <property type="term" value="C:membrane"/>
    <property type="evidence" value="ECO:0007669"/>
    <property type="project" value="UniProtKB-SubCell"/>
</dbReference>
<feature type="transmembrane region" description="Helical" evidence="5">
    <location>
        <begin position="196"/>
        <end position="220"/>
    </location>
</feature>
<dbReference type="RefSeq" id="XP_502143.1">
    <property type="nucleotide sequence ID" value="XM_502143.1"/>
</dbReference>
<evidence type="ECO:0008006" key="10">
    <source>
        <dbReference type="Google" id="ProtNLM"/>
    </source>
</evidence>
<dbReference type="eggNOG" id="ENOG502RZDU">
    <property type="taxonomic scope" value="Eukaryota"/>
</dbReference>
<dbReference type="Proteomes" id="UP000182444">
    <property type="component" value="Chromosome 1C"/>
</dbReference>
<gene>
    <name evidence="7" type="ORF">B0I71DRAFT_2797</name>
    <name evidence="6" type="ORF">YALI1_C31047g</name>
</gene>
<evidence type="ECO:0000256" key="3">
    <source>
        <dbReference type="ARBA" id="ARBA00022989"/>
    </source>
</evidence>
<dbReference type="Pfam" id="PF04193">
    <property type="entry name" value="PQ-loop"/>
    <property type="match status" value="2"/>
</dbReference>
<dbReference type="GeneID" id="2909667"/>
<feature type="transmembrane region" description="Helical" evidence="5">
    <location>
        <begin position="100"/>
        <end position="124"/>
    </location>
</feature>
<evidence type="ECO:0000313" key="7">
    <source>
        <dbReference type="EMBL" id="RDW24441.1"/>
    </source>
</evidence>
<dbReference type="PANTHER" id="PTHR16201">
    <property type="entry name" value="SEVEN TRANSMEMBRANE PROTEIN 1-RELATED"/>
    <property type="match status" value="1"/>
</dbReference>
<comment type="subcellular location">
    <subcellularLocation>
        <location evidence="1">Membrane</location>
        <topology evidence="1">Multi-pass membrane protein</topology>
    </subcellularLocation>
</comment>
<evidence type="ECO:0000313" key="9">
    <source>
        <dbReference type="Proteomes" id="UP000256601"/>
    </source>
</evidence>
<dbReference type="OMA" id="FVIYFPR"/>
<dbReference type="InterPro" id="IPR006603">
    <property type="entry name" value="PQ-loop_rpt"/>
</dbReference>
<reference evidence="7 9" key="2">
    <citation type="submission" date="2018-07" db="EMBL/GenBank/DDBJ databases">
        <title>Draft Genome Assemblies for Five Robust Yarrowia lipolytica Strains Exhibiting High Lipid Production and Pentose Sugar Utilization and Sugar Alcohol Secretion from Undetoxified Lignocellulosic Biomass Hydrolysates.</title>
        <authorList>
            <consortium name="DOE Joint Genome Institute"/>
            <person name="Walker C."/>
            <person name="Ryu S."/>
            <person name="Na H."/>
            <person name="Zane M."/>
            <person name="LaButti K."/>
            <person name="Lipzen A."/>
            <person name="Haridas S."/>
            <person name="Barry K."/>
            <person name="Grigoriev I.V."/>
            <person name="Quarterman J."/>
            <person name="Slininger P."/>
            <person name="Dien B."/>
            <person name="Trinh C.T."/>
        </authorList>
    </citation>
    <scope>NUCLEOTIDE SEQUENCE [LARGE SCALE GENOMIC DNA]</scope>
    <source>
        <strain evidence="7 9">YB392</strain>
    </source>
</reference>
<dbReference type="InterPro" id="IPR051415">
    <property type="entry name" value="LAAT-1"/>
</dbReference>
<name>A0A1H6Q4U6_YARLL</name>
<feature type="transmembrane region" description="Helical" evidence="5">
    <location>
        <begin position="25"/>
        <end position="49"/>
    </location>
</feature>
<evidence type="ECO:0000256" key="1">
    <source>
        <dbReference type="ARBA" id="ARBA00004141"/>
    </source>
</evidence>
<dbReference type="OrthoDB" id="19344at2759"/>
<dbReference type="SMART" id="SM00679">
    <property type="entry name" value="CTNS"/>
    <property type="match status" value="2"/>
</dbReference>
<dbReference type="Gene3D" id="1.20.1280.290">
    <property type="match status" value="2"/>
</dbReference>
<sequence length="277" mass="30528">MSLTHQLSAPPTCSDYNLDTRTAKINFGVSVLMTFGMFASYAPQLYKIVKRKNAEGISPSFLLLGSLSGGFFFANIAMLADPVVHCCKRELDATECLSASLGVIQIFFQASMFYTIPIFCLIWARRQADQNQYEEIKRVTTLVTASFFVSALVCVVSKVTGKYPRTIADVFGILAALLTCVQYLPQIYTTYNLGHVGSLSIPMMCLQTPGGFIWALSLALRPETKWSTWAVTFVAAVLQGVLLIMAVSFEYRDKKVDERTALLNGSVNGDDDDDDEA</sequence>
<evidence type="ECO:0000256" key="5">
    <source>
        <dbReference type="SAM" id="Phobius"/>
    </source>
</evidence>
<keyword evidence="4 5" id="KW-0472">Membrane</keyword>
<dbReference type="EMBL" id="KZ859034">
    <property type="protein sequence ID" value="RDW24441.1"/>
    <property type="molecule type" value="Genomic_DNA"/>
</dbReference>
<evidence type="ECO:0000313" key="6">
    <source>
        <dbReference type="EMBL" id="AOW03261.1"/>
    </source>
</evidence>
<keyword evidence="2 5" id="KW-0812">Transmembrane</keyword>
<evidence type="ECO:0000313" key="8">
    <source>
        <dbReference type="Proteomes" id="UP000182444"/>
    </source>
</evidence>
<feature type="transmembrane region" description="Helical" evidence="5">
    <location>
        <begin position="166"/>
        <end position="184"/>
    </location>
</feature>
<dbReference type="EMBL" id="CP017555">
    <property type="protein sequence ID" value="AOW03261.1"/>
    <property type="molecule type" value="Genomic_DNA"/>
</dbReference>
<evidence type="ECO:0000256" key="4">
    <source>
        <dbReference type="ARBA" id="ARBA00023136"/>
    </source>
</evidence>
<dbReference type="AlphaFoldDB" id="A0A1H6Q4U6"/>
<dbReference type="KEGG" id="yli:2909667"/>
<dbReference type="PANTHER" id="PTHR16201:SF11">
    <property type="entry name" value="PQ-LOOP REPEAT-CONTAINING PROTEIN"/>
    <property type="match status" value="1"/>
</dbReference>
<dbReference type="VEuPathDB" id="FungiDB:YALI0_C22572g"/>
<dbReference type="VEuPathDB" id="FungiDB:YALI1_C31047g"/>
<feature type="transmembrane region" description="Helical" evidence="5">
    <location>
        <begin position="61"/>
        <end position="80"/>
    </location>
</feature>